<sequence length="81" mass="9577">MADEVYEQRNDTIRKFLKNLQSTRPELFQQQQQQQQQQQESEEDIRAKFPIGARCMLPGDRRGQIAFVGVRPSQQEGQIWI</sequence>
<gene>
    <name evidence="2" type="ORF">ETH_00035985</name>
</gene>
<reference evidence="2" key="1">
    <citation type="submission" date="2013-10" db="EMBL/GenBank/DDBJ databases">
        <title>Genomic analysis of the causative agents of coccidiosis in chickens.</title>
        <authorList>
            <person name="Reid A.J."/>
            <person name="Blake D."/>
            <person name="Billington K."/>
            <person name="Browne H."/>
            <person name="Dunn M."/>
            <person name="Hung S."/>
            <person name="Kawahara F."/>
            <person name="Miranda-Saavedra D."/>
            <person name="Mourier T."/>
            <person name="Nagra H."/>
            <person name="Otto T.D."/>
            <person name="Rawlings N."/>
            <person name="Sanchez A."/>
            <person name="Sanders M."/>
            <person name="Subramaniam C."/>
            <person name="Tay Y."/>
            <person name="Dear P."/>
            <person name="Doerig C."/>
            <person name="Gruber A."/>
            <person name="Parkinson J."/>
            <person name="Shirley M."/>
            <person name="Wan K.L."/>
            <person name="Berriman M."/>
            <person name="Tomley F."/>
            <person name="Pain A."/>
        </authorList>
    </citation>
    <scope>NUCLEOTIDE SEQUENCE [LARGE SCALE GENOMIC DNA]</scope>
    <source>
        <strain evidence="2">Houghton</strain>
    </source>
</reference>
<dbReference type="SUPFAM" id="SSF74924">
    <property type="entry name" value="Cap-Gly domain"/>
    <property type="match status" value="1"/>
</dbReference>
<evidence type="ECO:0000313" key="3">
    <source>
        <dbReference type="Proteomes" id="UP000030747"/>
    </source>
</evidence>
<dbReference type="OrthoDB" id="2130750at2759"/>
<proteinExistence type="predicted"/>
<evidence type="ECO:0000256" key="1">
    <source>
        <dbReference type="SAM" id="MobiDB-lite"/>
    </source>
</evidence>
<feature type="non-terminal residue" evidence="2">
    <location>
        <position position="81"/>
    </location>
</feature>
<organism evidence="2 3">
    <name type="scientific">Eimeria tenella</name>
    <name type="common">Coccidian parasite</name>
    <dbReference type="NCBI Taxonomy" id="5802"/>
    <lineage>
        <taxon>Eukaryota</taxon>
        <taxon>Sar</taxon>
        <taxon>Alveolata</taxon>
        <taxon>Apicomplexa</taxon>
        <taxon>Conoidasida</taxon>
        <taxon>Coccidia</taxon>
        <taxon>Eucoccidiorida</taxon>
        <taxon>Eimeriorina</taxon>
        <taxon>Eimeriidae</taxon>
        <taxon>Eimeria</taxon>
    </lineage>
</organism>
<reference evidence="2" key="2">
    <citation type="submission" date="2013-10" db="EMBL/GenBank/DDBJ databases">
        <authorList>
            <person name="Aslett M."/>
        </authorList>
    </citation>
    <scope>NUCLEOTIDE SEQUENCE [LARGE SCALE GENOMIC DNA]</scope>
    <source>
        <strain evidence="2">Houghton</strain>
    </source>
</reference>
<name>U6KP12_EIMTE</name>
<dbReference type="InterPro" id="IPR036859">
    <property type="entry name" value="CAP-Gly_dom_sf"/>
</dbReference>
<dbReference type="GeneID" id="25256238"/>
<dbReference type="VEuPathDB" id="ToxoDB:ETH_00035985"/>
<dbReference type="VEuPathDB" id="ToxoDB:ETH2_0802700"/>
<dbReference type="AlphaFoldDB" id="U6KP12"/>
<feature type="region of interest" description="Disordered" evidence="1">
    <location>
        <begin position="24"/>
        <end position="47"/>
    </location>
</feature>
<dbReference type="Proteomes" id="UP000030747">
    <property type="component" value="Unassembled WGS sequence"/>
</dbReference>
<evidence type="ECO:0000313" key="2">
    <source>
        <dbReference type="EMBL" id="CDJ39716.1"/>
    </source>
</evidence>
<feature type="compositionally biased region" description="Low complexity" evidence="1">
    <location>
        <begin position="29"/>
        <end position="39"/>
    </location>
</feature>
<keyword evidence="3" id="KW-1185">Reference proteome</keyword>
<dbReference type="EMBL" id="HG674634">
    <property type="protein sequence ID" value="CDJ39716.1"/>
    <property type="molecule type" value="Genomic_DNA"/>
</dbReference>
<accession>U6KP12</accession>
<protein>
    <submittedName>
        <fullName evidence="2">Tubulin-specific chaperone, putative</fullName>
    </submittedName>
</protein>
<dbReference type="Gene3D" id="2.30.30.190">
    <property type="entry name" value="CAP Gly-rich-like domain"/>
    <property type="match status" value="1"/>
</dbReference>
<dbReference type="RefSeq" id="XP_013230469.1">
    <property type="nucleotide sequence ID" value="XM_013375015.1"/>
</dbReference>